<organism evidence="4 5">
    <name type="scientific">Biomaibacter acetigenes</name>
    <dbReference type="NCBI Taxonomy" id="2316383"/>
    <lineage>
        <taxon>Bacteria</taxon>
        <taxon>Bacillati</taxon>
        <taxon>Bacillota</taxon>
        <taxon>Clostridia</taxon>
        <taxon>Thermosediminibacterales</taxon>
        <taxon>Tepidanaerobacteraceae</taxon>
        <taxon>Biomaibacter</taxon>
    </lineage>
</organism>
<comment type="similarity">
    <text evidence="1">Belongs to the ParB family.</text>
</comment>
<dbReference type="KEGG" id="bacg:D2962_08225"/>
<reference evidence="4 5" key="1">
    <citation type="submission" date="2018-10" db="EMBL/GenBank/DDBJ databases">
        <authorList>
            <person name="Zhang X."/>
        </authorList>
    </citation>
    <scope>NUCLEOTIDE SEQUENCE [LARGE SCALE GENOMIC DNA]</scope>
    <source>
        <strain evidence="4 5">SK-G1</strain>
    </source>
</reference>
<keyword evidence="5" id="KW-1185">Reference proteome</keyword>
<dbReference type="GO" id="GO:0045881">
    <property type="term" value="P:positive regulation of sporulation resulting in formation of a cellular spore"/>
    <property type="evidence" value="ECO:0007669"/>
    <property type="project" value="TreeGrafter"/>
</dbReference>
<dbReference type="Pfam" id="PF02195">
    <property type="entry name" value="ParB_N"/>
    <property type="match status" value="1"/>
</dbReference>
<dbReference type="EMBL" id="CP033169">
    <property type="protein sequence ID" value="AYO30609.1"/>
    <property type="molecule type" value="Genomic_DNA"/>
</dbReference>
<name>A0A3G2R5F2_9FIRM</name>
<dbReference type="PANTHER" id="PTHR33375:SF1">
    <property type="entry name" value="CHROMOSOME-PARTITIONING PROTEIN PARB-RELATED"/>
    <property type="match status" value="1"/>
</dbReference>
<evidence type="ECO:0000259" key="3">
    <source>
        <dbReference type="SMART" id="SM00470"/>
    </source>
</evidence>
<protein>
    <submittedName>
        <fullName evidence="4">ParB/RepB/Spo0J family partition protein</fullName>
    </submittedName>
</protein>
<dbReference type="AlphaFoldDB" id="A0A3G2R5F2"/>
<feature type="region of interest" description="Disordered" evidence="2">
    <location>
        <begin position="280"/>
        <end position="336"/>
    </location>
</feature>
<dbReference type="GO" id="GO:0005694">
    <property type="term" value="C:chromosome"/>
    <property type="evidence" value="ECO:0007669"/>
    <property type="project" value="TreeGrafter"/>
</dbReference>
<dbReference type="Proteomes" id="UP000280960">
    <property type="component" value="Chromosome"/>
</dbReference>
<dbReference type="SMART" id="SM00470">
    <property type="entry name" value="ParB"/>
    <property type="match status" value="1"/>
</dbReference>
<gene>
    <name evidence="4" type="ORF">D2962_08225</name>
</gene>
<dbReference type="InterPro" id="IPR004437">
    <property type="entry name" value="ParB/RepB/Spo0J"/>
</dbReference>
<dbReference type="SUPFAM" id="SSF110849">
    <property type="entry name" value="ParB/Sulfiredoxin"/>
    <property type="match status" value="1"/>
</dbReference>
<dbReference type="InterPro" id="IPR036086">
    <property type="entry name" value="ParB/Sulfiredoxin_sf"/>
</dbReference>
<proteinExistence type="inferred from homology"/>
<sequence length="336" mass="38250">MKELEVKNLPIDKVRANSWNPNQMDAKTMAKLKSDIQRRGFVQPILVRQTNDDEWEIIDGYHRWSVLHELGYKEVPAIVIDMDDTEAKLKTIQLNYMRGNAVPIRLANLIHDLNKTMTLEDLEAALPYEKAELKDSLDLLKLPTDIDKVVEERAEKERRAEPIFISATIYKDKEKSLHDFVEQALLESEATFAEIKIKIECPAGDHDLVLNAMQNLKKLDRGKDDLEGENAPIVTRFALFPEQLQIVDRALQHIIRTQGYMKNPRGMALEMMAADYLAGAASEGDEDEGLELSETVSVRSEQGDNRPEEESAAPSVREALAERTDSKRPRSKRTDD</sequence>
<accession>A0A3G2R5F2</accession>
<dbReference type="GO" id="GO:0003677">
    <property type="term" value="F:DNA binding"/>
    <property type="evidence" value="ECO:0007669"/>
    <property type="project" value="InterPro"/>
</dbReference>
<evidence type="ECO:0000313" key="5">
    <source>
        <dbReference type="Proteomes" id="UP000280960"/>
    </source>
</evidence>
<dbReference type="InterPro" id="IPR050336">
    <property type="entry name" value="Chromosome_partition/occlusion"/>
</dbReference>
<dbReference type="GO" id="GO:0007059">
    <property type="term" value="P:chromosome segregation"/>
    <property type="evidence" value="ECO:0007669"/>
    <property type="project" value="TreeGrafter"/>
</dbReference>
<evidence type="ECO:0000313" key="4">
    <source>
        <dbReference type="EMBL" id="AYO30609.1"/>
    </source>
</evidence>
<dbReference type="PANTHER" id="PTHR33375">
    <property type="entry name" value="CHROMOSOME-PARTITIONING PROTEIN PARB-RELATED"/>
    <property type="match status" value="1"/>
</dbReference>
<feature type="domain" description="ParB-like N-terminal" evidence="3">
    <location>
        <begin position="7"/>
        <end position="96"/>
    </location>
</feature>
<evidence type="ECO:0000256" key="1">
    <source>
        <dbReference type="ARBA" id="ARBA00006295"/>
    </source>
</evidence>
<dbReference type="InterPro" id="IPR003115">
    <property type="entry name" value="ParB_N"/>
</dbReference>
<dbReference type="RefSeq" id="WP_122014699.1">
    <property type="nucleotide sequence ID" value="NZ_CP033169.1"/>
</dbReference>
<feature type="compositionally biased region" description="Basic and acidic residues" evidence="2">
    <location>
        <begin position="319"/>
        <end position="336"/>
    </location>
</feature>
<evidence type="ECO:0000256" key="2">
    <source>
        <dbReference type="SAM" id="MobiDB-lite"/>
    </source>
</evidence>
<dbReference type="Gene3D" id="3.90.1530.10">
    <property type="entry name" value="Conserved hypothetical protein from pyrococcus furiosus pfu- 392566-001, ParB domain"/>
    <property type="match status" value="1"/>
</dbReference>
<dbReference type="NCBIfam" id="TIGR00180">
    <property type="entry name" value="parB_part"/>
    <property type="match status" value="1"/>
</dbReference>